<feature type="domain" description="Bacterial bifunctional deaminase-reductase C-terminal" evidence="13">
    <location>
        <begin position="1"/>
        <end position="185"/>
    </location>
</feature>
<dbReference type="InterPro" id="IPR050765">
    <property type="entry name" value="Riboflavin_Biosynth_HTPR"/>
</dbReference>
<dbReference type="PANTHER" id="PTHR38011:SF7">
    <property type="entry name" value="2,5-DIAMINO-6-RIBOSYLAMINO-4(3H)-PYRIMIDINONE 5'-PHOSPHATE REDUCTASE"/>
    <property type="match status" value="1"/>
</dbReference>
<evidence type="ECO:0000256" key="10">
    <source>
        <dbReference type="ARBA" id="ARBA00031630"/>
    </source>
</evidence>
<evidence type="ECO:0000256" key="6">
    <source>
        <dbReference type="ARBA" id="ARBA00022619"/>
    </source>
</evidence>
<organism evidence="14 15">
    <name type="scientific">Batrachochytrium dendrobatidis (strain JAM81 / FGSC 10211)</name>
    <name type="common">Frog chytrid fungus</name>
    <dbReference type="NCBI Taxonomy" id="684364"/>
    <lineage>
        <taxon>Eukaryota</taxon>
        <taxon>Fungi</taxon>
        <taxon>Fungi incertae sedis</taxon>
        <taxon>Chytridiomycota</taxon>
        <taxon>Chytridiomycota incertae sedis</taxon>
        <taxon>Chytridiomycetes</taxon>
        <taxon>Rhizophydiales</taxon>
        <taxon>Rhizophydiales incertae sedis</taxon>
        <taxon>Batrachochytrium</taxon>
    </lineage>
</organism>
<evidence type="ECO:0000313" key="15">
    <source>
        <dbReference type="Proteomes" id="UP000007241"/>
    </source>
</evidence>
<evidence type="ECO:0000256" key="11">
    <source>
        <dbReference type="ARBA" id="ARBA00047550"/>
    </source>
</evidence>
<evidence type="ECO:0000256" key="2">
    <source>
        <dbReference type="ARBA" id="ARBA00005104"/>
    </source>
</evidence>
<evidence type="ECO:0000256" key="5">
    <source>
        <dbReference type="ARBA" id="ARBA00015035"/>
    </source>
</evidence>
<dbReference type="GO" id="GO:0008703">
    <property type="term" value="F:5-amino-6-(5-phosphoribosylamino)uracil reductase activity"/>
    <property type="evidence" value="ECO:0007669"/>
    <property type="project" value="InterPro"/>
</dbReference>
<comment type="function">
    <text evidence="1">Catalyzes an early step in riboflavin biosynthesis, the NADPH-dependent reduction of the ribose side chain of 2,5-diamino-6-ribosylamino-4(3H)-pyrimidinone 5'-phosphate, yielding 2,5-diamino-6-ribitylamino-4(3H)-pyrimidinone 5'-phosphate.</text>
</comment>
<dbReference type="SUPFAM" id="SSF53597">
    <property type="entry name" value="Dihydrofolate reductase-like"/>
    <property type="match status" value="1"/>
</dbReference>
<dbReference type="GeneID" id="18241548"/>
<evidence type="ECO:0000313" key="14">
    <source>
        <dbReference type="EMBL" id="EGF77717.1"/>
    </source>
</evidence>
<proteinExistence type="inferred from homology"/>
<feature type="non-terminal residue" evidence="14">
    <location>
        <position position="1"/>
    </location>
</feature>
<comment type="similarity">
    <text evidence="3">Belongs to the HTP reductase family.</text>
</comment>
<keyword evidence="6" id="KW-0686">Riboflavin biosynthesis</keyword>
<evidence type="ECO:0000256" key="1">
    <source>
        <dbReference type="ARBA" id="ARBA00003555"/>
    </source>
</evidence>
<dbReference type="PANTHER" id="PTHR38011">
    <property type="entry name" value="DIHYDROFOLATE REDUCTASE FAMILY PROTEIN (AFU_ORTHOLOGUE AFUA_8G06820)"/>
    <property type="match status" value="1"/>
</dbReference>
<dbReference type="STRING" id="684364.F4PAP1"/>
<name>F4PAP1_BATDJ</name>
<dbReference type="InterPro" id="IPR002734">
    <property type="entry name" value="RibDG_C"/>
</dbReference>
<dbReference type="AlphaFoldDB" id="F4PAP1"/>
<evidence type="ECO:0000256" key="9">
    <source>
        <dbReference type="ARBA" id="ARBA00030073"/>
    </source>
</evidence>
<feature type="non-terminal residue" evidence="14">
    <location>
        <position position="185"/>
    </location>
</feature>
<keyword evidence="15" id="KW-1185">Reference proteome</keyword>
<comment type="catalytic activity">
    <reaction evidence="12">
        <text>2,5-diamino-6-(1-D-ribitylamino)pyrimidin-4(3H)-one 5'-phosphate + NADP(+) = 2,5-diamino-6-(1-D-ribosylamino)pyrimidin-4(3H)-one 5'-phosphate + NADPH + H(+)</text>
        <dbReference type="Rhea" id="RHEA:27278"/>
        <dbReference type="ChEBI" id="CHEBI:15378"/>
        <dbReference type="ChEBI" id="CHEBI:57783"/>
        <dbReference type="ChEBI" id="CHEBI:58349"/>
        <dbReference type="ChEBI" id="CHEBI:58890"/>
        <dbReference type="ChEBI" id="CHEBI:59545"/>
        <dbReference type="EC" id="1.1.1.302"/>
    </reaction>
</comment>
<dbReference type="RefSeq" id="XP_006681580.1">
    <property type="nucleotide sequence ID" value="XM_006681517.1"/>
</dbReference>
<gene>
    <name evidence="14" type="ORF">BATDEDRAFT_5464</name>
</gene>
<evidence type="ECO:0000256" key="7">
    <source>
        <dbReference type="ARBA" id="ARBA00022857"/>
    </source>
</evidence>
<dbReference type="Proteomes" id="UP000007241">
    <property type="component" value="Unassembled WGS sequence"/>
</dbReference>
<evidence type="ECO:0000256" key="4">
    <source>
        <dbReference type="ARBA" id="ARBA00012851"/>
    </source>
</evidence>
<evidence type="ECO:0000256" key="12">
    <source>
        <dbReference type="ARBA" id="ARBA00049020"/>
    </source>
</evidence>
<dbReference type="Gene3D" id="3.40.430.10">
    <property type="entry name" value="Dihydrofolate Reductase, subunit A"/>
    <property type="match status" value="1"/>
</dbReference>
<sequence>PKITLTYAQTFDGFIALPGQQLAISSPQSMVLTHALRATHDAILVGVQTIICDNPSLSTRFVDYGPPPDRITPPSQPRPVILDSHLRCPLNAKVLSRNPFIFTTTTPSTHSNSWDALIQAGAQPITINSDSTHRVDIVSALEYLHSHNIHSVMIEGGSQVIKECLSNPMLPIHSLIVTVSPMFLG</sequence>
<dbReference type="InterPro" id="IPR024072">
    <property type="entry name" value="DHFR-like_dom_sf"/>
</dbReference>
<dbReference type="OrthoDB" id="5432at2759"/>
<evidence type="ECO:0000256" key="8">
    <source>
        <dbReference type="ARBA" id="ARBA00023002"/>
    </source>
</evidence>
<dbReference type="OMA" id="ERWNCIE"/>
<reference evidence="14 15" key="1">
    <citation type="submission" date="2009-12" db="EMBL/GenBank/DDBJ databases">
        <title>The draft genome of Batrachochytrium dendrobatidis.</title>
        <authorList>
            <consortium name="US DOE Joint Genome Institute (JGI-PGF)"/>
            <person name="Kuo A."/>
            <person name="Salamov A."/>
            <person name="Schmutz J."/>
            <person name="Lucas S."/>
            <person name="Pitluck S."/>
            <person name="Rosenblum E."/>
            <person name="Stajich J."/>
            <person name="Eisen M."/>
            <person name="Grigoriev I.V."/>
        </authorList>
    </citation>
    <scope>NUCLEOTIDE SEQUENCE [LARGE SCALE GENOMIC DNA]</scope>
    <source>
        <strain evidence="15">JAM81 / FGSC 10211</strain>
    </source>
</reference>
<dbReference type="InParanoid" id="F4PAP1"/>
<dbReference type="FunCoup" id="F4PAP1">
    <property type="interactions" value="102"/>
</dbReference>
<dbReference type="EC" id="1.1.1.302" evidence="4"/>
<evidence type="ECO:0000256" key="3">
    <source>
        <dbReference type="ARBA" id="ARBA00009723"/>
    </source>
</evidence>
<accession>F4PAP1</accession>
<dbReference type="EMBL" id="GL882891">
    <property type="protein sequence ID" value="EGF77717.1"/>
    <property type="molecule type" value="Genomic_DNA"/>
</dbReference>
<comment type="catalytic activity">
    <reaction evidence="11">
        <text>2,5-diamino-6-(1-D-ribitylamino)pyrimidin-4(3H)-one 5'-phosphate + NAD(+) = 2,5-diamino-6-(1-D-ribosylamino)pyrimidin-4(3H)-one 5'-phosphate + NADH + H(+)</text>
        <dbReference type="Rhea" id="RHEA:27274"/>
        <dbReference type="ChEBI" id="CHEBI:15378"/>
        <dbReference type="ChEBI" id="CHEBI:57540"/>
        <dbReference type="ChEBI" id="CHEBI:57945"/>
        <dbReference type="ChEBI" id="CHEBI:58890"/>
        <dbReference type="ChEBI" id="CHEBI:59545"/>
        <dbReference type="EC" id="1.1.1.302"/>
    </reaction>
</comment>
<keyword evidence="8" id="KW-0560">Oxidoreductase</keyword>
<evidence type="ECO:0000259" key="13">
    <source>
        <dbReference type="Pfam" id="PF01872"/>
    </source>
</evidence>
<dbReference type="Pfam" id="PF01872">
    <property type="entry name" value="RibD_C"/>
    <property type="match status" value="1"/>
</dbReference>
<dbReference type="HOGENOM" id="CLU_036590_6_0_1"/>
<keyword evidence="7" id="KW-0521">NADP</keyword>
<dbReference type="GO" id="GO:0009231">
    <property type="term" value="P:riboflavin biosynthetic process"/>
    <property type="evidence" value="ECO:0007669"/>
    <property type="project" value="UniProtKB-KW"/>
</dbReference>
<comment type="pathway">
    <text evidence="2">Cofactor biosynthesis; riboflavin biosynthesis.</text>
</comment>
<protein>
    <recommendedName>
        <fullName evidence="5">2,5-diamino-6-ribosylamino-4(3H)-pyrimidinone 5'-phosphate reductase</fullName>
        <ecNumber evidence="4">1.1.1.302</ecNumber>
    </recommendedName>
    <alternativeName>
        <fullName evidence="10">2,5-diamino-6-(5-phospho-D-ribosylamino)pyrimidin-4(3H)-one reductase</fullName>
    </alternativeName>
    <alternativeName>
        <fullName evidence="9">2,5-diamino-6-ribitylamino-4(3H)-pyrimidinone 5'-phosphate synthase</fullName>
    </alternativeName>
</protein>